<reference evidence="5 6" key="1">
    <citation type="submission" date="2023-04" db="EMBL/GenBank/DDBJ databases">
        <title>Fusibacter bizertensis strain WBS, isolated from littoral bottom sediments of the Arctic seas - biochemical and genomic analysis.</title>
        <authorList>
            <person name="Brioukhanov A.L."/>
        </authorList>
    </citation>
    <scope>NUCLEOTIDE SEQUENCE [LARGE SCALE GENOMIC DNA]</scope>
    <source>
        <strain evidence="5 6">WBS</strain>
    </source>
</reference>
<evidence type="ECO:0000313" key="6">
    <source>
        <dbReference type="Proteomes" id="UP001158045"/>
    </source>
</evidence>
<proteinExistence type="inferred from homology"/>
<gene>
    <name evidence="5" type="ORF">QE109_16355</name>
</gene>
<dbReference type="InterPro" id="IPR051531">
    <property type="entry name" value="N-acetyltransferase"/>
</dbReference>
<keyword evidence="2" id="KW-0012">Acyltransferase</keyword>
<accession>A0ABT6NH21</accession>
<evidence type="ECO:0000256" key="1">
    <source>
        <dbReference type="ARBA" id="ARBA00022679"/>
    </source>
</evidence>
<dbReference type="InterPro" id="IPR000182">
    <property type="entry name" value="GNAT_dom"/>
</dbReference>
<keyword evidence="1 5" id="KW-0808">Transferase</keyword>
<dbReference type="GO" id="GO:0016740">
    <property type="term" value="F:transferase activity"/>
    <property type="evidence" value="ECO:0007669"/>
    <property type="project" value="UniProtKB-KW"/>
</dbReference>
<dbReference type="RefSeq" id="WP_281095629.1">
    <property type="nucleotide sequence ID" value="NZ_JARYZI010000016.1"/>
</dbReference>
<comment type="similarity">
    <text evidence="3">Belongs to the acetyltransferase family. RimJ subfamily.</text>
</comment>
<name>A0ABT6NH21_9FIRM</name>
<evidence type="ECO:0000256" key="3">
    <source>
        <dbReference type="ARBA" id="ARBA00038502"/>
    </source>
</evidence>
<evidence type="ECO:0000259" key="4">
    <source>
        <dbReference type="PROSITE" id="PS51186"/>
    </source>
</evidence>
<dbReference type="SUPFAM" id="SSF55729">
    <property type="entry name" value="Acyl-CoA N-acyltransferases (Nat)"/>
    <property type="match status" value="1"/>
</dbReference>
<dbReference type="EMBL" id="JARYZI010000016">
    <property type="protein sequence ID" value="MDH8679732.1"/>
    <property type="molecule type" value="Genomic_DNA"/>
</dbReference>
<dbReference type="InterPro" id="IPR016181">
    <property type="entry name" value="Acyl_CoA_acyltransferase"/>
</dbReference>
<sequence length="171" mass="19962">MNIRIELVSKDTYQEIFDFERKNKRYFETILPPRPDGYSQFESFIKIMDKLLVEQNQGEYYMYIIRDDKNRFVGRVNLQIYESENGKKADVGYRIDYDSQGLGIASQSVKSIVEKAFNEIKVMEVTAGTAKDNIGSKKVLEKNGFKIVGEEKNVFKIKDKWVDGLLYLKTK</sequence>
<dbReference type="Gene3D" id="3.40.630.30">
    <property type="match status" value="1"/>
</dbReference>
<organism evidence="5 6">
    <name type="scientific">Fusibacter bizertensis</name>
    <dbReference type="NCBI Taxonomy" id="1488331"/>
    <lineage>
        <taxon>Bacteria</taxon>
        <taxon>Bacillati</taxon>
        <taxon>Bacillota</taxon>
        <taxon>Clostridia</taxon>
        <taxon>Eubacteriales</taxon>
        <taxon>Eubacteriales Family XII. Incertae Sedis</taxon>
        <taxon>Fusibacter</taxon>
    </lineage>
</organism>
<protein>
    <submittedName>
        <fullName evidence="5">GNAT family protein</fullName>
        <ecNumber evidence="5">2.-.-.-</ecNumber>
    </submittedName>
</protein>
<keyword evidence="6" id="KW-1185">Reference proteome</keyword>
<evidence type="ECO:0000256" key="2">
    <source>
        <dbReference type="ARBA" id="ARBA00023315"/>
    </source>
</evidence>
<comment type="caution">
    <text evidence="5">The sequence shown here is derived from an EMBL/GenBank/DDBJ whole genome shotgun (WGS) entry which is preliminary data.</text>
</comment>
<dbReference type="EC" id="2.-.-.-" evidence="5"/>
<dbReference type="Proteomes" id="UP001158045">
    <property type="component" value="Unassembled WGS sequence"/>
</dbReference>
<feature type="domain" description="N-acetyltransferase" evidence="4">
    <location>
        <begin position="3"/>
        <end position="171"/>
    </location>
</feature>
<evidence type="ECO:0000313" key="5">
    <source>
        <dbReference type="EMBL" id="MDH8679732.1"/>
    </source>
</evidence>
<dbReference type="PROSITE" id="PS51186">
    <property type="entry name" value="GNAT"/>
    <property type="match status" value="1"/>
</dbReference>
<dbReference type="PANTHER" id="PTHR43792">
    <property type="entry name" value="GNAT FAMILY, PUTATIVE (AFU_ORTHOLOGUE AFUA_3G00765)-RELATED-RELATED"/>
    <property type="match status" value="1"/>
</dbReference>
<dbReference type="Pfam" id="PF13302">
    <property type="entry name" value="Acetyltransf_3"/>
    <property type="match status" value="1"/>
</dbReference>
<dbReference type="PANTHER" id="PTHR43792:SF8">
    <property type="entry name" value="[RIBOSOMAL PROTEIN US5]-ALANINE N-ACETYLTRANSFERASE"/>
    <property type="match status" value="1"/>
</dbReference>